<protein>
    <submittedName>
        <fullName evidence="1">Phage tail-like protein</fullName>
    </submittedName>
</protein>
<sequence length="188" mass="19406">MSGGRALIPGLASPHPIGAGLPAVYEENEFVHRFTAAFDEVLAPVLCTLDNLAAYFDPGLAPSDFVEYLAGWVGAERLAPNRREAVAGAVGLHALRGTCAGLAAQLRLALGVEPEIEESGGAAWSTEPGGPLPGSAEPRLLVRLRVPDPAAVDRRALAELVRAVVPVHLAVRTEVVGTHGEGGGDGDL</sequence>
<keyword evidence="2" id="KW-1185">Reference proteome</keyword>
<dbReference type="Proteomes" id="UP001206483">
    <property type="component" value="Unassembled WGS sequence"/>
</dbReference>
<dbReference type="RefSeq" id="WP_253796137.1">
    <property type="nucleotide sequence ID" value="NZ_BAAAUB010000067.1"/>
</dbReference>
<dbReference type="EMBL" id="JAMZDX010000002">
    <property type="protein sequence ID" value="MCP2309157.1"/>
    <property type="molecule type" value="Genomic_DNA"/>
</dbReference>
<dbReference type="InterPro" id="IPR006521">
    <property type="entry name" value="Tail_protein_I"/>
</dbReference>
<accession>A0ABT1IVK3</accession>
<comment type="caution">
    <text evidence="1">The sequence shown here is derived from an EMBL/GenBank/DDBJ whole genome shotgun (WGS) entry which is preliminary data.</text>
</comment>
<proteinExistence type="predicted"/>
<evidence type="ECO:0000313" key="1">
    <source>
        <dbReference type="EMBL" id="MCP2309157.1"/>
    </source>
</evidence>
<dbReference type="NCBIfam" id="TIGR02242">
    <property type="entry name" value="tail_TIGR02242"/>
    <property type="match status" value="1"/>
</dbReference>
<organism evidence="1 2">
    <name type="scientific">Kitasatospora paracochleata</name>
    <dbReference type="NCBI Taxonomy" id="58354"/>
    <lineage>
        <taxon>Bacteria</taxon>
        <taxon>Bacillati</taxon>
        <taxon>Actinomycetota</taxon>
        <taxon>Actinomycetes</taxon>
        <taxon>Kitasatosporales</taxon>
        <taxon>Streptomycetaceae</taxon>
        <taxon>Kitasatospora</taxon>
    </lineage>
</organism>
<evidence type="ECO:0000313" key="2">
    <source>
        <dbReference type="Proteomes" id="UP001206483"/>
    </source>
</evidence>
<gene>
    <name evidence="1" type="ORF">FHR36_002281</name>
</gene>
<name>A0ABT1IVK3_9ACTN</name>
<dbReference type="Pfam" id="PF09684">
    <property type="entry name" value="Tail_P2_I"/>
    <property type="match status" value="1"/>
</dbReference>
<dbReference type="InterPro" id="IPR011748">
    <property type="entry name" value="Unchr_phage_tail-like"/>
</dbReference>
<reference evidence="1 2" key="1">
    <citation type="submission" date="2022-06" db="EMBL/GenBank/DDBJ databases">
        <title>Sequencing the genomes of 1000 actinobacteria strains.</title>
        <authorList>
            <person name="Klenk H.-P."/>
        </authorList>
    </citation>
    <scope>NUCLEOTIDE SEQUENCE [LARGE SCALE GENOMIC DNA]</scope>
    <source>
        <strain evidence="1 2">DSM 41656</strain>
    </source>
</reference>